<reference evidence="5 6" key="1">
    <citation type="journal article" date="2016" name="Nat. Commun.">
        <title>Thousands of microbial genomes shed light on interconnected biogeochemical processes in an aquifer system.</title>
        <authorList>
            <person name="Anantharaman K."/>
            <person name="Brown C.T."/>
            <person name="Hug L.A."/>
            <person name="Sharon I."/>
            <person name="Castelle C.J."/>
            <person name="Probst A.J."/>
            <person name="Thomas B.C."/>
            <person name="Singh A."/>
            <person name="Wilkins M.J."/>
            <person name="Karaoz U."/>
            <person name="Brodie E.L."/>
            <person name="Williams K.H."/>
            <person name="Hubbard S.S."/>
            <person name="Banfield J.F."/>
        </authorList>
    </citation>
    <scope>NUCLEOTIDE SEQUENCE [LARGE SCALE GENOMIC DNA]</scope>
</reference>
<feature type="domain" description="DUF2207" evidence="3">
    <location>
        <begin position="27"/>
        <end position="188"/>
    </location>
</feature>
<feature type="transmembrane region" description="Helical" evidence="1">
    <location>
        <begin position="380"/>
        <end position="400"/>
    </location>
</feature>
<name>A0A1F7U4H8_9BACT</name>
<evidence type="ECO:0008006" key="7">
    <source>
        <dbReference type="Google" id="ProtNLM"/>
    </source>
</evidence>
<gene>
    <name evidence="5" type="ORF">A3D72_01550</name>
</gene>
<dbReference type="InterPro" id="IPR048389">
    <property type="entry name" value="YciQ-like_C"/>
</dbReference>
<feature type="chain" id="PRO_5009532985" description="DUF2207 domain-containing protein" evidence="2">
    <location>
        <begin position="24"/>
        <end position="552"/>
    </location>
</feature>
<dbReference type="AlphaFoldDB" id="A0A1F7U4H8"/>
<evidence type="ECO:0000256" key="2">
    <source>
        <dbReference type="SAM" id="SignalP"/>
    </source>
</evidence>
<sequence length="552" mass="61252">MKRAKTIALLVFAFLAAPLYALAEDFSIDRFSADVEVLRSGQILVEEKIEVDFSEPRHGLVRNIPVRYTDSRGITRSIRLRVRRVVDQANRPIPYKKSKQGNDLVIRIGDPDRTVTGPAIYRIIYAVDRGLLFFDDHDELYWNVTGTEWPVIPKHVSTAVSVPAPLTETRVECFTGPYGSTEKNCAQGELEGRVLVVSRDFLTVVIGWPKGYVRSPTIFDRIGWFLTDNGVVFFPLGMLALLVYVWWTRGRDVRGRKTIIAEYDPPEGMTPGEMGTLLDARVHPRDFSAAVVNLAIGGYLRIIEEEKGKIFKSKSYTLERIKSADEKLEEHEKIILERLFESGSRIELAQGKAKQAFNEFAKNLYAHLARQNYFIRNPNSVRGAFILVGGALVFVGFFLGEIIGPLGLGSFAATGVMFFAFAPIMPKKTKKGTLAYERALGFKEFLTVAEKYRIQWQEKERIFEKYLPYAMVFGVVDQWSRALADTMREPPSWYSGSFAGWNAVAFTSSLNSFTRSANSAASPAKGASAGSSGFGGGGFSGGGFGGGGGGSW</sequence>
<evidence type="ECO:0000313" key="6">
    <source>
        <dbReference type="Proteomes" id="UP000176303"/>
    </source>
</evidence>
<evidence type="ECO:0000313" key="5">
    <source>
        <dbReference type="EMBL" id="OGL72674.1"/>
    </source>
</evidence>
<dbReference type="InterPro" id="IPR018702">
    <property type="entry name" value="DUF2207"/>
</dbReference>
<feature type="domain" description="Predicted membrane protein YciQ-like C-terminal" evidence="4">
    <location>
        <begin position="262"/>
        <end position="483"/>
    </location>
</feature>
<dbReference type="STRING" id="1802391.A3D72_01550"/>
<keyword evidence="2" id="KW-0732">Signal</keyword>
<accession>A0A1F7U4H8</accession>
<evidence type="ECO:0000256" key="1">
    <source>
        <dbReference type="SAM" id="Phobius"/>
    </source>
</evidence>
<comment type="caution">
    <text evidence="5">The sequence shown here is derived from an EMBL/GenBank/DDBJ whole genome shotgun (WGS) entry which is preliminary data.</text>
</comment>
<dbReference type="Proteomes" id="UP000176303">
    <property type="component" value="Unassembled WGS sequence"/>
</dbReference>
<keyword evidence="1" id="KW-1133">Transmembrane helix</keyword>
<dbReference type="EMBL" id="MGDZ01000054">
    <property type="protein sequence ID" value="OGL72674.1"/>
    <property type="molecule type" value="Genomic_DNA"/>
</dbReference>
<dbReference type="Pfam" id="PF09972">
    <property type="entry name" value="DUF2207"/>
    <property type="match status" value="1"/>
</dbReference>
<feature type="transmembrane region" description="Helical" evidence="1">
    <location>
        <begin position="406"/>
        <end position="424"/>
    </location>
</feature>
<dbReference type="Pfam" id="PF20990">
    <property type="entry name" value="DUF2207_C"/>
    <property type="match status" value="1"/>
</dbReference>
<feature type="transmembrane region" description="Helical" evidence="1">
    <location>
        <begin position="222"/>
        <end position="247"/>
    </location>
</feature>
<keyword evidence="1" id="KW-0472">Membrane</keyword>
<proteinExistence type="predicted"/>
<keyword evidence="1" id="KW-0812">Transmembrane</keyword>
<protein>
    <recommendedName>
        <fullName evidence="7">DUF2207 domain-containing protein</fullName>
    </recommendedName>
</protein>
<evidence type="ECO:0000259" key="3">
    <source>
        <dbReference type="Pfam" id="PF09972"/>
    </source>
</evidence>
<feature type="signal peptide" evidence="2">
    <location>
        <begin position="1"/>
        <end position="23"/>
    </location>
</feature>
<organism evidence="5 6">
    <name type="scientific">Candidatus Uhrbacteria bacterium RIFCSPHIGHO2_02_FULL_57_19</name>
    <dbReference type="NCBI Taxonomy" id="1802391"/>
    <lineage>
        <taxon>Bacteria</taxon>
        <taxon>Candidatus Uhriibacteriota</taxon>
    </lineage>
</organism>
<evidence type="ECO:0000259" key="4">
    <source>
        <dbReference type="Pfam" id="PF20990"/>
    </source>
</evidence>